<dbReference type="Proteomes" id="UP000019132">
    <property type="component" value="Unassembled WGS sequence"/>
</dbReference>
<name>K3W960_GLOUD</name>
<dbReference type="AlphaFoldDB" id="K3W960"/>
<dbReference type="HOGENOM" id="CLU_133595_1_0_1"/>
<feature type="compositionally biased region" description="Acidic residues" evidence="1">
    <location>
        <begin position="54"/>
        <end position="77"/>
    </location>
</feature>
<reference evidence="2" key="3">
    <citation type="submission" date="2015-02" db="UniProtKB">
        <authorList>
            <consortium name="EnsemblProtists"/>
        </authorList>
    </citation>
    <scope>IDENTIFICATION</scope>
    <source>
        <strain evidence="2">DAOM BR144</strain>
    </source>
</reference>
<evidence type="ECO:0000313" key="2">
    <source>
        <dbReference type="EnsemblProtists" id="PYU1_T001501"/>
    </source>
</evidence>
<dbReference type="VEuPathDB" id="FungiDB:PYU1_G001501"/>
<evidence type="ECO:0000256" key="1">
    <source>
        <dbReference type="SAM" id="MobiDB-lite"/>
    </source>
</evidence>
<proteinExistence type="predicted"/>
<feature type="region of interest" description="Disordered" evidence="1">
    <location>
        <begin position="50"/>
        <end position="82"/>
    </location>
</feature>
<dbReference type="EMBL" id="GL376626">
    <property type="status" value="NOT_ANNOTATED_CDS"/>
    <property type="molecule type" value="Genomic_DNA"/>
</dbReference>
<sequence length="144" mass="14653">MSVEGVEGVFCVKGQACVADIKNGACPGPQKGLPNGASCGVVKTGVYGCKPNDESDDSSDDDSTVYSDDDSSDECGEGESPMSVEGVEGIFCVKGQACVADIKDGACPEPQDGLPYGASCGVVKTGVYGCKPNAVGKKHHVRKL</sequence>
<accession>K3W960</accession>
<keyword evidence="3" id="KW-1185">Reference proteome</keyword>
<organism evidence="2 3">
    <name type="scientific">Globisporangium ultimum (strain ATCC 200006 / CBS 805.95 / DAOM BR144)</name>
    <name type="common">Pythium ultimum</name>
    <dbReference type="NCBI Taxonomy" id="431595"/>
    <lineage>
        <taxon>Eukaryota</taxon>
        <taxon>Sar</taxon>
        <taxon>Stramenopiles</taxon>
        <taxon>Oomycota</taxon>
        <taxon>Peronosporomycetes</taxon>
        <taxon>Pythiales</taxon>
        <taxon>Pythiaceae</taxon>
        <taxon>Globisporangium</taxon>
    </lineage>
</organism>
<reference evidence="3" key="2">
    <citation type="submission" date="2010-04" db="EMBL/GenBank/DDBJ databases">
        <authorList>
            <person name="Buell R."/>
            <person name="Hamilton J."/>
            <person name="Hostetler J."/>
        </authorList>
    </citation>
    <scope>NUCLEOTIDE SEQUENCE [LARGE SCALE GENOMIC DNA]</scope>
    <source>
        <strain evidence="3">DAOM:BR144</strain>
    </source>
</reference>
<evidence type="ECO:0000313" key="3">
    <source>
        <dbReference type="Proteomes" id="UP000019132"/>
    </source>
</evidence>
<dbReference type="InParanoid" id="K3W960"/>
<reference evidence="3" key="1">
    <citation type="journal article" date="2010" name="Genome Biol.">
        <title>Genome sequence of the necrotrophic plant pathogen Pythium ultimum reveals original pathogenicity mechanisms and effector repertoire.</title>
        <authorList>
            <person name="Levesque C.A."/>
            <person name="Brouwer H."/>
            <person name="Cano L."/>
            <person name="Hamilton J.P."/>
            <person name="Holt C."/>
            <person name="Huitema E."/>
            <person name="Raffaele S."/>
            <person name="Robideau G.P."/>
            <person name="Thines M."/>
            <person name="Win J."/>
            <person name="Zerillo M.M."/>
            <person name="Beakes G.W."/>
            <person name="Boore J.L."/>
            <person name="Busam D."/>
            <person name="Dumas B."/>
            <person name="Ferriera S."/>
            <person name="Fuerstenberg S.I."/>
            <person name="Gachon C.M."/>
            <person name="Gaulin E."/>
            <person name="Govers F."/>
            <person name="Grenville-Briggs L."/>
            <person name="Horner N."/>
            <person name="Hostetler J."/>
            <person name="Jiang R.H."/>
            <person name="Johnson J."/>
            <person name="Krajaejun T."/>
            <person name="Lin H."/>
            <person name="Meijer H.J."/>
            <person name="Moore B."/>
            <person name="Morris P."/>
            <person name="Phuntmart V."/>
            <person name="Puiu D."/>
            <person name="Shetty J."/>
            <person name="Stajich J.E."/>
            <person name="Tripathy S."/>
            <person name="Wawra S."/>
            <person name="van West P."/>
            <person name="Whitty B.R."/>
            <person name="Coutinho P.M."/>
            <person name="Henrissat B."/>
            <person name="Martin F."/>
            <person name="Thomas P.D."/>
            <person name="Tyler B.M."/>
            <person name="De Vries R.P."/>
            <person name="Kamoun S."/>
            <person name="Yandell M."/>
            <person name="Tisserat N."/>
            <person name="Buell C.R."/>
        </authorList>
    </citation>
    <scope>NUCLEOTIDE SEQUENCE</scope>
    <source>
        <strain evidence="3">DAOM:BR144</strain>
    </source>
</reference>
<protein>
    <submittedName>
        <fullName evidence="2">Uncharacterized protein</fullName>
    </submittedName>
</protein>
<dbReference type="EnsemblProtists" id="PYU1_T001501">
    <property type="protein sequence ID" value="PYU1_T001501"/>
    <property type="gene ID" value="PYU1_G001501"/>
</dbReference>